<dbReference type="SUPFAM" id="SSF56519">
    <property type="entry name" value="Penicillin binding protein dimerisation domain"/>
    <property type="match status" value="1"/>
</dbReference>
<dbReference type="InterPro" id="IPR036138">
    <property type="entry name" value="PBP_dimer_sf"/>
</dbReference>
<feature type="domain" description="PASTA" evidence="4">
    <location>
        <begin position="607"/>
        <end position="667"/>
    </location>
</feature>
<evidence type="ECO:0000256" key="1">
    <source>
        <dbReference type="ARBA" id="ARBA00004370"/>
    </source>
</evidence>
<feature type="domain" description="PASTA" evidence="4">
    <location>
        <begin position="672"/>
        <end position="729"/>
    </location>
</feature>
<evidence type="ECO:0000256" key="2">
    <source>
        <dbReference type="ARBA" id="ARBA00007171"/>
    </source>
</evidence>
<dbReference type="EMBL" id="CP089291">
    <property type="protein sequence ID" value="UOF89150.1"/>
    <property type="molecule type" value="Genomic_DNA"/>
</dbReference>
<proteinExistence type="inferred from homology"/>
<keyword evidence="6" id="KW-1185">Reference proteome</keyword>
<gene>
    <name evidence="5" type="ORF">LSG31_14645</name>
</gene>
<dbReference type="Proteomes" id="UP000830167">
    <property type="component" value="Chromosome"/>
</dbReference>
<organism evidence="5 6">
    <name type="scientific">Fodinisporobacter ferrooxydans</name>
    <dbReference type="NCBI Taxonomy" id="2901836"/>
    <lineage>
        <taxon>Bacteria</taxon>
        <taxon>Bacillati</taxon>
        <taxon>Bacillota</taxon>
        <taxon>Bacilli</taxon>
        <taxon>Bacillales</taxon>
        <taxon>Alicyclobacillaceae</taxon>
        <taxon>Fodinisporobacter</taxon>
    </lineage>
</organism>
<dbReference type="Pfam" id="PF03717">
    <property type="entry name" value="PBP_dimer"/>
    <property type="match status" value="1"/>
</dbReference>
<dbReference type="PROSITE" id="PS51178">
    <property type="entry name" value="PASTA"/>
    <property type="match status" value="2"/>
</dbReference>
<dbReference type="InterPro" id="IPR012338">
    <property type="entry name" value="Beta-lactam/transpept-like"/>
</dbReference>
<dbReference type="InterPro" id="IPR001460">
    <property type="entry name" value="PCN-bd_Tpept"/>
</dbReference>
<dbReference type="PANTHER" id="PTHR30627:SF26">
    <property type="entry name" value="PENICILLIN-BINDING PROTEIN 2B"/>
    <property type="match status" value="1"/>
</dbReference>
<evidence type="ECO:0000256" key="3">
    <source>
        <dbReference type="ARBA" id="ARBA00023136"/>
    </source>
</evidence>
<evidence type="ECO:0000313" key="5">
    <source>
        <dbReference type="EMBL" id="UOF89150.1"/>
    </source>
</evidence>
<dbReference type="Pfam" id="PF03793">
    <property type="entry name" value="PASTA"/>
    <property type="match status" value="2"/>
</dbReference>
<evidence type="ECO:0000259" key="4">
    <source>
        <dbReference type="PROSITE" id="PS51178"/>
    </source>
</evidence>
<protein>
    <submittedName>
        <fullName evidence="5">PASTA domain-containing protein</fullName>
    </submittedName>
</protein>
<dbReference type="InterPro" id="IPR005311">
    <property type="entry name" value="PBP_dimer"/>
</dbReference>
<comment type="similarity">
    <text evidence="2">Belongs to the transpeptidase family.</text>
</comment>
<dbReference type="Gene3D" id="3.90.1310.10">
    <property type="entry name" value="Penicillin-binding protein 2a (Domain 2)"/>
    <property type="match status" value="1"/>
</dbReference>
<keyword evidence="3" id="KW-0472">Membrane</keyword>
<dbReference type="SUPFAM" id="SSF54184">
    <property type="entry name" value="Penicillin-binding protein 2x (pbp-2x), c-terminal domain"/>
    <property type="match status" value="2"/>
</dbReference>
<sequence length="730" mass="79548">MSQFRLRTGILRLLIISLLLLLIGRIGYLQIVDGKKLTALAQENWVETKDIQAVRGTIYDSAGQKLAYTLPAFYLNVHPESMKGKDPQYLAQKISDLSNRALPYDALIKIFNQTDSKGWFELPNYKIEQKTKDAIVKFLETHFKEQSASMAEYDSGIYFMDTVKRDYPNGDFASHVLGFVTGNGIDKPLQGAGGIEYQYNSLLTGKPGKERFLKDRDGNPLPFGQQLYKAPVQGKDIVLTIDSTIQRFAEQAVDTIMKKYLPKEATVIVTNPKTGEILALANRPSYDPNDISKASANALYTNWGVNAVFEPGSTFKVVTLTAALAEHKISLNDTYQSGSIMVKGATHPIYDWNYVGWGRITYREAMIHSSNVGFVNIGQALGADLLFKYIDLFGFNHKTGIDLPGEPNSILFDPKTIRPVNLATTSFGQGIAVSSIQQVAAVGAVANGGDLMKPFVMKEVRDPTTGATIQVTKPTVVRQIATPEIMKTVRQVMAEDVNSDEKVIKVPIDYPMAGKTGTAQIPDDHGGYMPNEYVTSFIGFAPVQDPKLEIYVTVRSPDPSKAPAYGDIIAEPSALTVMNESLHYMGVQPQTNTNSMTDSKNQSPQSVANYALVPDLSGQTATGAAATAKKAGFQLQVLGTGKTISKQWPAANQQFVQGSRIIVLTGDSIQPGKEKMPDLTGISLREVSDILSVLHVGFVPSGSGFADRQSIPPGSDLPAGATIQVDFKPR</sequence>
<accession>A0ABY4CF83</accession>
<dbReference type="InterPro" id="IPR050515">
    <property type="entry name" value="Beta-lactam/transpept"/>
</dbReference>
<dbReference type="RefSeq" id="WP_347435831.1">
    <property type="nucleotide sequence ID" value="NZ_CP089291.1"/>
</dbReference>
<dbReference type="Pfam" id="PF00905">
    <property type="entry name" value="Transpeptidase"/>
    <property type="match status" value="1"/>
</dbReference>
<dbReference type="Gene3D" id="3.30.450.330">
    <property type="match status" value="1"/>
</dbReference>
<evidence type="ECO:0000313" key="6">
    <source>
        <dbReference type="Proteomes" id="UP000830167"/>
    </source>
</evidence>
<dbReference type="CDD" id="cd06575">
    <property type="entry name" value="PASTA_Pbp2x-like_2"/>
    <property type="match status" value="1"/>
</dbReference>
<dbReference type="Gene3D" id="3.40.710.10">
    <property type="entry name" value="DD-peptidase/beta-lactamase superfamily"/>
    <property type="match status" value="1"/>
</dbReference>
<dbReference type="SMART" id="SM00740">
    <property type="entry name" value="PASTA"/>
    <property type="match status" value="2"/>
</dbReference>
<dbReference type="SUPFAM" id="SSF56601">
    <property type="entry name" value="beta-lactamase/transpeptidase-like"/>
    <property type="match status" value="1"/>
</dbReference>
<dbReference type="PANTHER" id="PTHR30627">
    <property type="entry name" value="PEPTIDOGLYCAN D,D-TRANSPEPTIDASE"/>
    <property type="match status" value="1"/>
</dbReference>
<name>A0ABY4CF83_9BACL</name>
<dbReference type="InterPro" id="IPR005543">
    <property type="entry name" value="PASTA_dom"/>
</dbReference>
<comment type="subcellular location">
    <subcellularLocation>
        <location evidence="1">Membrane</location>
    </subcellularLocation>
</comment>
<reference evidence="5" key="1">
    <citation type="submission" date="2021-12" db="EMBL/GenBank/DDBJ databases">
        <title>Alicyclobacillaceae gen. nov., sp. nov., isolated from chalcocite enrichment system.</title>
        <authorList>
            <person name="Jiang Z."/>
        </authorList>
    </citation>
    <scope>NUCLEOTIDE SEQUENCE</scope>
    <source>
        <strain evidence="5">MYW30-H2</strain>
    </source>
</reference>